<protein>
    <submittedName>
        <fullName evidence="2">YkyA family protein</fullName>
    </submittedName>
</protein>
<feature type="coiled-coil region" evidence="1">
    <location>
        <begin position="75"/>
        <end position="102"/>
    </location>
</feature>
<sequence>MNRLDRLIIIVTIIALLTGCGTKPEDELYRVFESAAKKEKNMFETTQKLQTLEVKSKQLYEEILIAGQENSENAKEYLTRAIKNTKEREKVLQEENKMLDTAYQRMQDTHKSIEYLEEAQLKKQAKVVSKAYADRYQAFRAMQSSYKKVLEAELVLYEKLQNTNETLKQISIQVKRVNELYVDVGAKKEAFNMYTKQYNEAKAAFYRMAKFEIESNV</sequence>
<dbReference type="Pfam" id="PF10368">
    <property type="entry name" value="YkyA"/>
    <property type="match status" value="1"/>
</dbReference>
<accession>A0ABT6H1F7</accession>
<reference evidence="2 3" key="1">
    <citation type="submission" date="2023-04" db="EMBL/GenBank/DDBJ databases">
        <title>Ectobacillus antri isolated from activated sludge.</title>
        <authorList>
            <person name="Yan P."/>
            <person name="Liu X."/>
        </authorList>
    </citation>
    <scope>NUCLEOTIDE SEQUENCE [LARGE SCALE GENOMIC DNA]</scope>
    <source>
        <strain evidence="2 3">C18H</strain>
    </source>
</reference>
<keyword evidence="1" id="KW-0175">Coiled coil</keyword>
<gene>
    <name evidence="2" type="ORF">P6P90_00240</name>
</gene>
<organism evidence="2 3">
    <name type="scientific">Ectobacillus antri</name>
    <dbReference type="NCBI Taxonomy" id="2486280"/>
    <lineage>
        <taxon>Bacteria</taxon>
        <taxon>Bacillati</taxon>
        <taxon>Bacillota</taxon>
        <taxon>Bacilli</taxon>
        <taxon>Bacillales</taxon>
        <taxon>Bacillaceae</taxon>
        <taxon>Ectobacillus</taxon>
    </lineage>
</organism>
<dbReference type="EMBL" id="JARULN010000001">
    <property type="protein sequence ID" value="MDG5752427.1"/>
    <property type="molecule type" value="Genomic_DNA"/>
</dbReference>
<dbReference type="RefSeq" id="WP_124564867.1">
    <property type="nucleotide sequence ID" value="NZ_JARRRY010000001.1"/>
</dbReference>
<evidence type="ECO:0000256" key="1">
    <source>
        <dbReference type="SAM" id="Coils"/>
    </source>
</evidence>
<evidence type="ECO:0000313" key="2">
    <source>
        <dbReference type="EMBL" id="MDG5752427.1"/>
    </source>
</evidence>
<name>A0ABT6H1F7_9BACI</name>
<dbReference type="InterPro" id="IPR036785">
    <property type="entry name" value="YkyA-like_sf"/>
</dbReference>
<dbReference type="Proteomes" id="UP001218246">
    <property type="component" value="Unassembled WGS sequence"/>
</dbReference>
<keyword evidence="3" id="KW-1185">Reference proteome</keyword>
<dbReference type="PROSITE" id="PS51257">
    <property type="entry name" value="PROKAR_LIPOPROTEIN"/>
    <property type="match status" value="1"/>
</dbReference>
<comment type="caution">
    <text evidence="2">The sequence shown here is derived from an EMBL/GenBank/DDBJ whole genome shotgun (WGS) entry which is preliminary data.</text>
</comment>
<proteinExistence type="predicted"/>
<dbReference type="InterPro" id="IPR019454">
    <property type="entry name" value="Lipoprot_YkyA-like"/>
</dbReference>
<dbReference type="SUPFAM" id="SSF140423">
    <property type="entry name" value="MW0975(SA0943)-like"/>
    <property type="match status" value="1"/>
</dbReference>
<dbReference type="Gene3D" id="1.20.120.570">
    <property type="entry name" value="YkyA-like"/>
    <property type="match status" value="1"/>
</dbReference>
<evidence type="ECO:0000313" key="3">
    <source>
        <dbReference type="Proteomes" id="UP001218246"/>
    </source>
</evidence>